<evidence type="ECO:0000259" key="1">
    <source>
        <dbReference type="Pfam" id="PF00155"/>
    </source>
</evidence>
<evidence type="ECO:0000313" key="2">
    <source>
        <dbReference type="EMBL" id="MBL6279273.1"/>
    </source>
</evidence>
<dbReference type="InterPro" id="IPR015421">
    <property type="entry name" value="PyrdxlP-dep_Trfase_major"/>
</dbReference>
<comment type="caution">
    <text evidence="2">The sequence shown here is derived from an EMBL/GenBank/DDBJ whole genome shotgun (WGS) entry which is preliminary data.</text>
</comment>
<accession>A0ABS1USD7</accession>
<dbReference type="PANTHER" id="PTHR42858">
    <property type="entry name" value="AMINOTRANSFERASE"/>
    <property type="match status" value="1"/>
</dbReference>
<dbReference type="Proteomes" id="UP000661193">
    <property type="component" value="Unassembled WGS sequence"/>
</dbReference>
<dbReference type="Gene3D" id="3.40.640.10">
    <property type="entry name" value="Type I PLP-dependent aspartate aminotransferase-like (Major domain)"/>
    <property type="match status" value="1"/>
</dbReference>
<dbReference type="CDD" id="cd00609">
    <property type="entry name" value="AAT_like"/>
    <property type="match status" value="1"/>
</dbReference>
<reference evidence="2 3" key="1">
    <citation type="submission" date="2021-01" db="EMBL/GenBank/DDBJ databases">
        <title>Genome sequencing of Micromonospora fiedleri MG-37.</title>
        <authorList>
            <person name="Moreland P.E.J."/>
            <person name="Stach J.E.M."/>
        </authorList>
    </citation>
    <scope>NUCLEOTIDE SEQUENCE [LARGE SCALE GENOMIC DNA]</scope>
    <source>
        <strain evidence="2 3">MG-37</strain>
    </source>
</reference>
<dbReference type="InterPro" id="IPR031021">
    <property type="entry name" value="Endura_MppQ"/>
</dbReference>
<organism evidence="2 3">
    <name type="scientific">Micromonospora fiedleri</name>
    <dbReference type="NCBI Taxonomy" id="1157498"/>
    <lineage>
        <taxon>Bacteria</taxon>
        <taxon>Bacillati</taxon>
        <taxon>Actinomycetota</taxon>
        <taxon>Actinomycetes</taxon>
        <taxon>Micromonosporales</taxon>
        <taxon>Micromonosporaceae</taxon>
        <taxon>Micromonospora</taxon>
    </lineage>
</organism>
<dbReference type="SUPFAM" id="SSF53383">
    <property type="entry name" value="PLP-dependent transferases"/>
    <property type="match status" value="1"/>
</dbReference>
<protein>
    <submittedName>
        <fullName evidence="2">Enduracididine biosynthesis enzyme MppQ</fullName>
    </submittedName>
</protein>
<evidence type="ECO:0000313" key="3">
    <source>
        <dbReference type="Proteomes" id="UP000661193"/>
    </source>
</evidence>
<feature type="domain" description="Aminotransferase class I/classII large" evidence="1">
    <location>
        <begin position="49"/>
        <end position="351"/>
    </location>
</feature>
<dbReference type="NCBIfam" id="TIGR04461">
    <property type="entry name" value="endura_MppQ"/>
    <property type="match status" value="1"/>
</dbReference>
<dbReference type="PANTHER" id="PTHR42858:SF1">
    <property type="entry name" value="LD15494P"/>
    <property type="match status" value="1"/>
</dbReference>
<keyword evidence="3" id="KW-1185">Reference proteome</keyword>
<dbReference type="RefSeq" id="WP_203223600.1">
    <property type="nucleotide sequence ID" value="NZ_JAETXL010000009.1"/>
</dbReference>
<dbReference type="InterPro" id="IPR015424">
    <property type="entry name" value="PyrdxlP-dep_Trfase"/>
</dbReference>
<name>A0ABS1USD7_9ACTN</name>
<sequence>MTGGRYWRAGVVQSVPPTGTTDLGPGYLDPALLPVRLLAQAYAQALDEFGPAALTYGENRGPAPLREAIAARAGTGPEHVLVTAGTSQGLHLVAGLLGRPDDVVLAEPLSYDYGLRILTDRRLRIEVIESDMDGPVPGALTAAVRRVRRTGRRVGFAYLIPTHRNPTGVTVPDERRRALVTEAADVGVPIVEDDAYAGLRYDGPPEPPSLHALAGRRGVVRLGTFAKTLAPGLRLGWLEADPRLVDRCAATGWADSGGGFNHLAALAVAGLLSGGDYDRHVAWLREELRARRDALVDALGVVPPYGGFFVWLPAPTGDGQALRERAAAAQVSVADGRRFGAAGAGAVRVAFSFQPPPVLSAAGHRLAAARAASARLDATTTSD</sequence>
<proteinExistence type="predicted"/>
<dbReference type="Pfam" id="PF00155">
    <property type="entry name" value="Aminotran_1_2"/>
    <property type="match status" value="1"/>
</dbReference>
<gene>
    <name evidence="2" type="primary">mppQ</name>
    <name evidence="2" type="ORF">JMF97_24260</name>
</gene>
<dbReference type="EMBL" id="JAETXL010000009">
    <property type="protein sequence ID" value="MBL6279273.1"/>
    <property type="molecule type" value="Genomic_DNA"/>
</dbReference>
<dbReference type="InterPro" id="IPR004839">
    <property type="entry name" value="Aminotransferase_I/II_large"/>
</dbReference>